<dbReference type="PANTHER" id="PTHR33204">
    <property type="entry name" value="TRANSCRIPTIONAL REGULATOR, MARR FAMILY"/>
    <property type="match status" value="1"/>
</dbReference>
<accession>A0A2N3VJY0</accession>
<evidence type="ECO:0000256" key="2">
    <source>
        <dbReference type="ARBA" id="ARBA00023125"/>
    </source>
</evidence>
<dbReference type="InterPro" id="IPR036388">
    <property type="entry name" value="WH-like_DNA-bd_sf"/>
</dbReference>
<name>A0A2N3VJY0_9NOCA</name>
<dbReference type="AlphaFoldDB" id="A0A2N3VJY0"/>
<dbReference type="EMBL" id="PJMW01000002">
    <property type="protein sequence ID" value="PKV81924.1"/>
    <property type="molecule type" value="Genomic_DNA"/>
</dbReference>
<gene>
    <name evidence="5" type="ORF">ATK86_6398</name>
</gene>
<dbReference type="InterPro" id="IPR002577">
    <property type="entry name" value="HTH_HxlR"/>
</dbReference>
<sequence>MKRAVGKSTCPMNMFLEVFGDPWTLLVLRDMLLVGKRRPVEFLDSAERISTSVLLDRLKRLEAADLVARVSGGERNQVHYVPTERAVDALPVLFEMALWSMEHEPHAQPLDRVITRIRSDPEDYIAEIRAELEREMSESAASNCSSFSERSRA</sequence>
<evidence type="ECO:0000259" key="4">
    <source>
        <dbReference type="PROSITE" id="PS51118"/>
    </source>
</evidence>
<evidence type="ECO:0000313" key="6">
    <source>
        <dbReference type="Proteomes" id="UP000233766"/>
    </source>
</evidence>
<keyword evidence="1" id="KW-0805">Transcription regulation</keyword>
<dbReference type="PROSITE" id="PS51118">
    <property type="entry name" value="HTH_HXLR"/>
    <property type="match status" value="1"/>
</dbReference>
<dbReference type="GO" id="GO:0003677">
    <property type="term" value="F:DNA binding"/>
    <property type="evidence" value="ECO:0007669"/>
    <property type="project" value="UniProtKB-KW"/>
</dbReference>
<evidence type="ECO:0000256" key="1">
    <source>
        <dbReference type="ARBA" id="ARBA00023015"/>
    </source>
</evidence>
<keyword evidence="3" id="KW-0804">Transcription</keyword>
<dbReference type="OrthoDB" id="9792527at2"/>
<dbReference type="InterPro" id="IPR036390">
    <property type="entry name" value="WH_DNA-bd_sf"/>
</dbReference>
<keyword evidence="6" id="KW-1185">Reference proteome</keyword>
<dbReference type="Gene3D" id="1.10.10.10">
    <property type="entry name" value="Winged helix-like DNA-binding domain superfamily/Winged helix DNA-binding domain"/>
    <property type="match status" value="1"/>
</dbReference>
<dbReference type="RefSeq" id="WP_101467559.1">
    <property type="nucleotide sequence ID" value="NZ_PJMW01000002.1"/>
</dbReference>
<feature type="domain" description="HTH hxlR-type" evidence="4">
    <location>
        <begin position="10"/>
        <end position="108"/>
    </location>
</feature>
<dbReference type="Proteomes" id="UP000233766">
    <property type="component" value="Unassembled WGS sequence"/>
</dbReference>
<protein>
    <submittedName>
        <fullName evidence="5">HxlR family transcriptional regulator</fullName>
    </submittedName>
</protein>
<comment type="caution">
    <text evidence="5">The sequence shown here is derived from an EMBL/GenBank/DDBJ whole genome shotgun (WGS) entry which is preliminary data.</text>
</comment>
<keyword evidence="2" id="KW-0238">DNA-binding</keyword>
<evidence type="ECO:0000313" key="5">
    <source>
        <dbReference type="EMBL" id="PKV81924.1"/>
    </source>
</evidence>
<dbReference type="SUPFAM" id="SSF46785">
    <property type="entry name" value="Winged helix' DNA-binding domain"/>
    <property type="match status" value="1"/>
</dbReference>
<evidence type="ECO:0000256" key="3">
    <source>
        <dbReference type="ARBA" id="ARBA00023163"/>
    </source>
</evidence>
<organism evidence="5 6">
    <name type="scientific">Nocardia fluminea</name>
    <dbReference type="NCBI Taxonomy" id="134984"/>
    <lineage>
        <taxon>Bacteria</taxon>
        <taxon>Bacillati</taxon>
        <taxon>Actinomycetota</taxon>
        <taxon>Actinomycetes</taxon>
        <taxon>Mycobacteriales</taxon>
        <taxon>Nocardiaceae</taxon>
        <taxon>Nocardia</taxon>
    </lineage>
</organism>
<reference evidence="5 6" key="1">
    <citation type="submission" date="2017-12" db="EMBL/GenBank/DDBJ databases">
        <title>Sequencing the genomes of 1000 Actinobacteria strains.</title>
        <authorList>
            <person name="Klenk H.-P."/>
        </authorList>
    </citation>
    <scope>NUCLEOTIDE SEQUENCE [LARGE SCALE GENOMIC DNA]</scope>
    <source>
        <strain evidence="5 6">DSM 44489</strain>
    </source>
</reference>
<proteinExistence type="predicted"/>
<dbReference type="Pfam" id="PF01638">
    <property type="entry name" value="HxlR"/>
    <property type="match status" value="1"/>
</dbReference>
<dbReference type="PANTHER" id="PTHR33204:SF37">
    <property type="entry name" value="HTH-TYPE TRANSCRIPTIONAL REGULATOR YODB"/>
    <property type="match status" value="1"/>
</dbReference>